<evidence type="ECO:0000313" key="3">
    <source>
        <dbReference type="EMBL" id="KAE9094532.1"/>
    </source>
</evidence>
<dbReference type="EMBL" id="QXGF01001257">
    <property type="protein sequence ID" value="KAE8931317.1"/>
    <property type="molecule type" value="Genomic_DNA"/>
</dbReference>
<dbReference type="Proteomes" id="UP000429523">
    <property type="component" value="Unassembled WGS sequence"/>
</dbReference>
<sequence>MKTFAYAVAAAVACLATQTAAYDETTVLGDCQAPDPRLGPVPIFVSERVGLLVRPAHGLPHRGSSPAHVPDVGLLLARH</sequence>
<reference evidence="8 9" key="1">
    <citation type="submission" date="2018-08" db="EMBL/GenBank/DDBJ databases">
        <title>Genomic investigation of the strawberry pathogen Phytophthora fragariae indicates pathogenicity is determined by transcriptional variation in three key races.</title>
        <authorList>
            <person name="Adams T.M."/>
            <person name="Armitage A.D."/>
            <person name="Sobczyk M.K."/>
            <person name="Bates H.J."/>
            <person name="Dunwell J.M."/>
            <person name="Nellist C.F."/>
            <person name="Harrison R.J."/>
        </authorList>
    </citation>
    <scope>NUCLEOTIDE SEQUENCE [LARGE SCALE GENOMIC DNA]</scope>
    <source>
        <strain evidence="7 10">A4</strain>
        <strain evidence="6 11">BC-1</strain>
        <strain evidence="5 9">NOV-27</strain>
        <strain evidence="4 12">NOV-5</strain>
        <strain evidence="3 13">NOV-71</strain>
        <strain evidence="2 8">NOV-9</strain>
    </source>
</reference>
<evidence type="ECO:0000313" key="6">
    <source>
        <dbReference type="EMBL" id="KAE9218111.1"/>
    </source>
</evidence>
<evidence type="ECO:0000313" key="13">
    <source>
        <dbReference type="Proteomes" id="UP000441208"/>
    </source>
</evidence>
<dbReference type="EMBL" id="QXFZ01001219">
    <property type="protein sequence ID" value="KAE9094532.1"/>
    <property type="molecule type" value="Genomic_DNA"/>
</dbReference>
<keyword evidence="1" id="KW-0732">Signal</keyword>
<evidence type="ECO:0000313" key="12">
    <source>
        <dbReference type="Proteomes" id="UP000440732"/>
    </source>
</evidence>
<feature type="chain" id="PRO_5036163741" description="RxLR effector protein" evidence="1">
    <location>
        <begin position="22"/>
        <end position="79"/>
    </location>
</feature>
<dbReference type="EMBL" id="QXGE01001666">
    <property type="protein sequence ID" value="KAE9289722.1"/>
    <property type="molecule type" value="Genomic_DNA"/>
</dbReference>
<organism evidence="2 8">
    <name type="scientific">Phytophthora fragariae</name>
    <dbReference type="NCBI Taxonomy" id="53985"/>
    <lineage>
        <taxon>Eukaryota</taxon>
        <taxon>Sar</taxon>
        <taxon>Stramenopiles</taxon>
        <taxon>Oomycota</taxon>
        <taxon>Peronosporomycetes</taxon>
        <taxon>Peronosporales</taxon>
        <taxon>Peronosporaceae</taxon>
        <taxon>Phytophthora</taxon>
    </lineage>
</organism>
<keyword evidence="9" id="KW-1185">Reference proteome</keyword>
<evidence type="ECO:0000313" key="11">
    <source>
        <dbReference type="Proteomes" id="UP000440367"/>
    </source>
</evidence>
<evidence type="ECO:0000256" key="1">
    <source>
        <dbReference type="SAM" id="SignalP"/>
    </source>
</evidence>
<comment type="caution">
    <text evidence="2">The sequence shown here is derived from an EMBL/GenBank/DDBJ whole genome shotgun (WGS) entry which is preliminary data.</text>
</comment>
<dbReference type="Proteomes" id="UP000437068">
    <property type="component" value="Unassembled WGS sequence"/>
</dbReference>
<dbReference type="EMBL" id="QXGA01001608">
    <property type="protein sequence ID" value="KAE9114691.1"/>
    <property type="molecule type" value="Genomic_DNA"/>
</dbReference>
<evidence type="ECO:0000313" key="10">
    <source>
        <dbReference type="Proteomes" id="UP000437068"/>
    </source>
</evidence>
<evidence type="ECO:0000313" key="5">
    <source>
        <dbReference type="EMBL" id="KAE9187676.1"/>
    </source>
</evidence>
<proteinExistence type="predicted"/>
<dbReference type="Proteomes" id="UP000440732">
    <property type="component" value="Unassembled WGS sequence"/>
</dbReference>
<evidence type="ECO:0000313" key="8">
    <source>
        <dbReference type="Proteomes" id="UP000429523"/>
    </source>
</evidence>
<dbReference type="EMBL" id="QXGD01000989">
    <property type="protein sequence ID" value="KAE9218111.1"/>
    <property type="molecule type" value="Genomic_DNA"/>
</dbReference>
<evidence type="ECO:0000313" key="4">
    <source>
        <dbReference type="EMBL" id="KAE9114691.1"/>
    </source>
</evidence>
<protein>
    <recommendedName>
        <fullName evidence="14">RxLR effector protein</fullName>
    </recommendedName>
</protein>
<dbReference type="Proteomes" id="UP000440367">
    <property type="component" value="Unassembled WGS sequence"/>
</dbReference>
<dbReference type="EMBL" id="QXGB01001639">
    <property type="protein sequence ID" value="KAE9187676.1"/>
    <property type="molecule type" value="Genomic_DNA"/>
</dbReference>
<dbReference type="Proteomes" id="UP000433483">
    <property type="component" value="Unassembled WGS sequence"/>
</dbReference>
<accession>A0A6A3EGB6</accession>
<dbReference type="Proteomes" id="UP000441208">
    <property type="component" value="Unassembled WGS sequence"/>
</dbReference>
<evidence type="ECO:0008006" key="14">
    <source>
        <dbReference type="Google" id="ProtNLM"/>
    </source>
</evidence>
<dbReference type="AlphaFoldDB" id="A0A6A3EGB6"/>
<name>A0A6A3EGB6_9STRA</name>
<gene>
    <name evidence="7" type="ORF">PF001_g19905</name>
    <name evidence="6" type="ORF">PF002_g16594</name>
    <name evidence="5" type="ORF">PF005_g20356</name>
    <name evidence="4" type="ORF">PF006_g19456</name>
    <name evidence="3" type="ORF">PF007_g17728</name>
    <name evidence="2" type="ORF">PF009_g18620</name>
</gene>
<evidence type="ECO:0000313" key="9">
    <source>
        <dbReference type="Proteomes" id="UP000433483"/>
    </source>
</evidence>
<evidence type="ECO:0000313" key="2">
    <source>
        <dbReference type="EMBL" id="KAE8931317.1"/>
    </source>
</evidence>
<evidence type="ECO:0000313" key="7">
    <source>
        <dbReference type="EMBL" id="KAE9289722.1"/>
    </source>
</evidence>
<feature type="signal peptide" evidence="1">
    <location>
        <begin position="1"/>
        <end position="21"/>
    </location>
</feature>